<feature type="transmembrane region" description="Helical" evidence="1">
    <location>
        <begin position="42"/>
        <end position="65"/>
    </location>
</feature>
<evidence type="ECO:0000313" key="2">
    <source>
        <dbReference type="EMBL" id="MBM7836805.1"/>
    </source>
</evidence>
<proteinExistence type="predicted"/>
<gene>
    <name evidence="2" type="ORF">JOC54_000036</name>
</gene>
<keyword evidence="1" id="KW-1133">Transmembrane helix</keyword>
<protein>
    <submittedName>
        <fullName evidence="2">CXXC-20-CXXC protein</fullName>
    </submittedName>
</protein>
<comment type="caution">
    <text evidence="2">The sequence shown here is derived from an EMBL/GenBank/DDBJ whole genome shotgun (WGS) entry which is preliminary data.</text>
</comment>
<dbReference type="RefSeq" id="WP_204463525.1">
    <property type="nucleotide sequence ID" value="NZ_JAFBCV010000001.1"/>
</dbReference>
<dbReference type="InterPro" id="IPR026369">
    <property type="entry name" value="CxxC_20_CxxC"/>
</dbReference>
<feature type="transmembrane region" description="Helical" evidence="1">
    <location>
        <begin position="71"/>
        <end position="92"/>
    </location>
</feature>
<dbReference type="Proteomes" id="UP001179280">
    <property type="component" value="Unassembled WGS sequence"/>
</dbReference>
<accession>A0ABS2SPR7</accession>
<evidence type="ECO:0000256" key="1">
    <source>
        <dbReference type="SAM" id="Phobius"/>
    </source>
</evidence>
<keyword evidence="3" id="KW-1185">Reference proteome</keyword>
<dbReference type="NCBIfam" id="TIGR04104">
    <property type="entry name" value="cxxc_20_cxxc"/>
    <property type="match status" value="1"/>
</dbReference>
<sequence length="100" mass="11530">MKLPTCASCQHSFTYGEAMRYQFSRRKCPACKQKQFITKSSFVTAGIPSALIVFVLLPIIQIFWGPSFMEYFLVVIGLFVFLTLFLPFLYVFSEKQEPIP</sequence>
<organism evidence="2 3">
    <name type="scientific">Shouchella xiaoxiensis</name>
    <dbReference type="NCBI Taxonomy" id="766895"/>
    <lineage>
        <taxon>Bacteria</taxon>
        <taxon>Bacillati</taxon>
        <taxon>Bacillota</taxon>
        <taxon>Bacilli</taxon>
        <taxon>Bacillales</taxon>
        <taxon>Bacillaceae</taxon>
        <taxon>Shouchella</taxon>
    </lineage>
</organism>
<evidence type="ECO:0000313" key="3">
    <source>
        <dbReference type="Proteomes" id="UP001179280"/>
    </source>
</evidence>
<keyword evidence="1" id="KW-0812">Transmembrane</keyword>
<keyword evidence="1" id="KW-0472">Membrane</keyword>
<reference evidence="2" key="1">
    <citation type="submission" date="2021-01" db="EMBL/GenBank/DDBJ databases">
        <title>Genomic Encyclopedia of Type Strains, Phase IV (KMG-IV): sequencing the most valuable type-strain genomes for metagenomic binning, comparative biology and taxonomic classification.</title>
        <authorList>
            <person name="Goeker M."/>
        </authorList>
    </citation>
    <scope>NUCLEOTIDE SEQUENCE</scope>
    <source>
        <strain evidence="2">DSM 21943</strain>
    </source>
</reference>
<name>A0ABS2SPR7_9BACI</name>
<dbReference type="EMBL" id="JAFBCV010000001">
    <property type="protein sequence ID" value="MBM7836805.1"/>
    <property type="molecule type" value="Genomic_DNA"/>
</dbReference>